<name>A0ABU9GNE0_9GAMM</name>
<gene>
    <name evidence="7" type="ORF">V6256_04210</name>
</gene>
<evidence type="ECO:0000256" key="3">
    <source>
        <dbReference type="ARBA" id="ARBA00022989"/>
    </source>
</evidence>
<feature type="transmembrane region" description="Helical" evidence="5">
    <location>
        <begin position="17"/>
        <end position="35"/>
    </location>
</feature>
<evidence type="ECO:0000313" key="7">
    <source>
        <dbReference type="EMBL" id="MEL0628806.1"/>
    </source>
</evidence>
<dbReference type="EMBL" id="JBAKAZ010000010">
    <property type="protein sequence ID" value="MEL0628806.1"/>
    <property type="molecule type" value="Genomic_DNA"/>
</dbReference>
<dbReference type="PANTHER" id="PTHR11863">
    <property type="entry name" value="STEROL DESATURASE"/>
    <property type="match status" value="1"/>
</dbReference>
<keyword evidence="3 5" id="KW-1133">Transmembrane helix</keyword>
<dbReference type="RefSeq" id="WP_341596812.1">
    <property type="nucleotide sequence ID" value="NZ_JBAKAZ010000010.1"/>
</dbReference>
<reference evidence="7 8" key="1">
    <citation type="submission" date="2024-02" db="EMBL/GenBank/DDBJ databases">
        <title>Bacteria isolated from the canopy kelp, Nereocystis luetkeana.</title>
        <authorList>
            <person name="Pfister C.A."/>
            <person name="Younker I.T."/>
            <person name="Light S.H."/>
        </authorList>
    </citation>
    <scope>NUCLEOTIDE SEQUENCE [LARGE SCALE GENOMIC DNA]</scope>
    <source>
        <strain evidence="7 8">TI.1.05</strain>
    </source>
</reference>
<keyword evidence="8" id="KW-1185">Reference proteome</keyword>
<proteinExistence type="predicted"/>
<feature type="transmembrane region" description="Helical" evidence="5">
    <location>
        <begin position="107"/>
        <end position="125"/>
    </location>
</feature>
<evidence type="ECO:0000256" key="1">
    <source>
        <dbReference type="ARBA" id="ARBA00004370"/>
    </source>
</evidence>
<protein>
    <submittedName>
        <fullName evidence="7">Sterol desaturase family protein</fullName>
    </submittedName>
</protein>
<feature type="domain" description="Fatty acid hydroxylase" evidence="6">
    <location>
        <begin position="112"/>
        <end position="258"/>
    </location>
</feature>
<organism evidence="7 8">
    <name type="scientific">Psychromonas aquatilis</name>
    <dbReference type="NCBI Taxonomy" id="2005072"/>
    <lineage>
        <taxon>Bacteria</taxon>
        <taxon>Pseudomonadati</taxon>
        <taxon>Pseudomonadota</taxon>
        <taxon>Gammaproteobacteria</taxon>
        <taxon>Alteromonadales</taxon>
        <taxon>Psychromonadaceae</taxon>
        <taxon>Psychromonas</taxon>
    </lineage>
</organism>
<keyword evidence="4 5" id="KW-0472">Membrane</keyword>
<accession>A0ABU9GNE0</accession>
<evidence type="ECO:0000256" key="5">
    <source>
        <dbReference type="SAM" id="Phobius"/>
    </source>
</evidence>
<evidence type="ECO:0000256" key="4">
    <source>
        <dbReference type="ARBA" id="ARBA00023136"/>
    </source>
</evidence>
<dbReference type="InterPro" id="IPR050307">
    <property type="entry name" value="Sterol_Desaturase_Related"/>
</dbReference>
<evidence type="ECO:0000256" key="2">
    <source>
        <dbReference type="ARBA" id="ARBA00022692"/>
    </source>
</evidence>
<dbReference type="Pfam" id="PF04116">
    <property type="entry name" value="FA_hydroxylase"/>
    <property type="match status" value="1"/>
</dbReference>
<keyword evidence="2 5" id="KW-0812">Transmembrane</keyword>
<sequence length="304" mass="35680">MAIDTPLALFLNGSQRIFWGYLIASALIATIWYVWQGHKFSVTNIKAYWLNADAKLDYRYFLVNWLLKKLLIIPLLLSGQTVALWVLNYLNSHYEPLFLSWYYRDIILSYTLCLFVLGDLSRYWLHRLMHTNRWLWKFHEVHHSAESLNPLTFYRLHPVEILLFALRNAIVAGVVTGVFIFCFGARVDLYTVLGGNLFVVILFSFTGNLRHSHIRLTYGRWMERLLISPAQHQVHHQQESMRKNYGSVLALWDWLFGSLRLTKDAATVQKFGLGEGKRQDFDSVIKIMTRPFFNIMTSIKRTLK</sequence>
<comment type="caution">
    <text evidence="7">The sequence shown here is derived from an EMBL/GenBank/DDBJ whole genome shotgun (WGS) entry which is preliminary data.</text>
</comment>
<feature type="transmembrane region" description="Helical" evidence="5">
    <location>
        <begin position="70"/>
        <end position="87"/>
    </location>
</feature>
<feature type="transmembrane region" description="Helical" evidence="5">
    <location>
        <begin position="189"/>
        <end position="209"/>
    </location>
</feature>
<dbReference type="InterPro" id="IPR006694">
    <property type="entry name" value="Fatty_acid_hydroxylase"/>
</dbReference>
<evidence type="ECO:0000313" key="8">
    <source>
        <dbReference type="Proteomes" id="UP001369082"/>
    </source>
</evidence>
<evidence type="ECO:0000259" key="6">
    <source>
        <dbReference type="Pfam" id="PF04116"/>
    </source>
</evidence>
<dbReference type="Proteomes" id="UP001369082">
    <property type="component" value="Unassembled WGS sequence"/>
</dbReference>
<feature type="transmembrane region" description="Helical" evidence="5">
    <location>
        <begin position="161"/>
        <end position="183"/>
    </location>
</feature>
<comment type="subcellular location">
    <subcellularLocation>
        <location evidence="1">Membrane</location>
    </subcellularLocation>
</comment>